<dbReference type="STRING" id="310780.SAMN05216267_1007197"/>
<dbReference type="EMBL" id="FODD01000007">
    <property type="protein sequence ID" value="SEN63264.1"/>
    <property type="molecule type" value="Genomic_DNA"/>
</dbReference>
<sequence length="121" mass="12820">MYFSVSDHVPGGVHEVVRDRAAMGALLDRFGARDADAARAIGAATRAADFSRSVVVVWADVTGCSAATSVVLQVAGDRLQLAVTRPEPPPECFAPDRMTAVFEVPRGQVPGAPEFRLVGQR</sequence>
<keyword evidence="2" id="KW-1185">Reference proteome</keyword>
<reference evidence="1 2" key="1">
    <citation type="submission" date="2016-10" db="EMBL/GenBank/DDBJ databases">
        <authorList>
            <person name="de Groot N.N."/>
        </authorList>
    </citation>
    <scope>NUCLEOTIDE SEQUENCE [LARGE SCALE GENOMIC DNA]</scope>
    <source>
        <strain evidence="1 2">CGMCC 4.2026</strain>
    </source>
</reference>
<evidence type="ECO:0000313" key="1">
    <source>
        <dbReference type="EMBL" id="SEN63264.1"/>
    </source>
</evidence>
<organism evidence="1 2">
    <name type="scientific">Actinacidiphila rubida</name>
    <dbReference type="NCBI Taxonomy" id="310780"/>
    <lineage>
        <taxon>Bacteria</taxon>
        <taxon>Bacillati</taxon>
        <taxon>Actinomycetota</taxon>
        <taxon>Actinomycetes</taxon>
        <taxon>Kitasatosporales</taxon>
        <taxon>Streptomycetaceae</taxon>
        <taxon>Actinacidiphila</taxon>
    </lineage>
</organism>
<protein>
    <submittedName>
        <fullName evidence="1">Uncharacterized protein</fullName>
    </submittedName>
</protein>
<accession>A0A1H8I4G6</accession>
<gene>
    <name evidence="1" type="ORF">SAMN05216267_1007197</name>
</gene>
<dbReference type="Proteomes" id="UP000181951">
    <property type="component" value="Unassembled WGS sequence"/>
</dbReference>
<dbReference type="RefSeq" id="WP_069467460.1">
    <property type="nucleotide sequence ID" value="NZ_FODD01000007.1"/>
</dbReference>
<proteinExistence type="predicted"/>
<dbReference type="AlphaFoldDB" id="A0A1H8I4G6"/>
<evidence type="ECO:0000313" key="2">
    <source>
        <dbReference type="Proteomes" id="UP000181951"/>
    </source>
</evidence>
<dbReference type="OrthoDB" id="4205944at2"/>
<name>A0A1H8I4G6_9ACTN</name>